<dbReference type="EMBL" id="JAVAMP010000002">
    <property type="protein sequence ID" value="MDP5274136.1"/>
    <property type="molecule type" value="Genomic_DNA"/>
</dbReference>
<feature type="transmembrane region" description="Helical" evidence="5">
    <location>
        <begin position="12"/>
        <end position="34"/>
    </location>
</feature>
<keyword evidence="4 5" id="KW-0472">Membrane</keyword>
<keyword evidence="2 5" id="KW-0812">Transmembrane</keyword>
<feature type="transmembrane region" description="Helical" evidence="5">
    <location>
        <begin position="199"/>
        <end position="221"/>
    </location>
</feature>
<proteinExistence type="predicted"/>
<dbReference type="Proteomes" id="UP001231941">
    <property type="component" value="Unassembled WGS sequence"/>
</dbReference>
<gene>
    <name evidence="7" type="ORF">Q5Y73_08460</name>
</gene>
<comment type="subcellular location">
    <subcellularLocation>
        <location evidence="1">Membrane</location>
        <topology evidence="1">Multi-pass membrane protein</topology>
    </subcellularLocation>
</comment>
<dbReference type="RefSeq" id="WP_305991424.1">
    <property type="nucleotide sequence ID" value="NZ_JAVAMP010000002.1"/>
</dbReference>
<dbReference type="Pfam" id="PF12698">
    <property type="entry name" value="ABC2_membrane_3"/>
    <property type="match status" value="1"/>
</dbReference>
<comment type="caution">
    <text evidence="7">The sequence shown here is derived from an EMBL/GenBank/DDBJ whole genome shotgun (WGS) entry which is preliminary data.</text>
</comment>
<evidence type="ECO:0000313" key="7">
    <source>
        <dbReference type="EMBL" id="MDP5274136.1"/>
    </source>
</evidence>
<evidence type="ECO:0000256" key="3">
    <source>
        <dbReference type="ARBA" id="ARBA00022989"/>
    </source>
</evidence>
<feature type="transmembrane region" description="Helical" evidence="5">
    <location>
        <begin position="346"/>
        <end position="366"/>
    </location>
</feature>
<dbReference type="PANTHER" id="PTHR37305">
    <property type="entry name" value="INTEGRAL MEMBRANE PROTEIN-RELATED"/>
    <property type="match status" value="1"/>
</dbReference>
<keyword evidence="8" id="KW-1185">Reference proteome</keyword>
<dbReference type="InterPro" id="IPR013525">
    <property type="entry name" value="ABC2_TM"/>
</dbReference>
<protein>
    <submittedName>
        <fullName evidence="7">ABC transporter permease subunit</fullName>
    </submittedName>
</protein>
<feature type="transmembrane region" description="Helical" evidence="5">
    <location>
        <begin position="289"/>
        <end position="308"/>
    </location>
</feature>
<reference evidence="7 8" key="1">
    <citation type="submission" date="2023-08" db="EMBL/GenBank/DDBJ databases">
        <authorList>
            <person name="Park J.-S."/>
        </authorList>
    </citation>
    <scope>NUCLEOTIDE SEQUENCE [LARGE SCALE GENOMIC DNA]</scope>
    <source>
        <strain evidence="7 8">2205SS18-9</strain>
    </source>
</reference>
<dbReference type="PANTHER" id="PTHR37305:SF1">
    <property type="entry name" value="MEMBRANE PROTEIN"/>
    <property type="match status" value="1"/>
</dbReference>
<feature type="domain" description="ABC-2 type transporter transmembrane" evidence="6">
    <location>
        <begin position="18"/>
        <end position="362"/>
    </location>
</feature>
<accession>A0ABT9IXP1</accession>
<evidence type="ECO:0000256" key="4">
    <source>
        <dbReference type="ARBA" id="ARBA00023136"/>
    </source>
</evidence>
<feature type="transmembrane region" description="Helical" evidence="5">
    <location>
        <begin position="160"/>
        <end position="178"/>
    </location>
</feature>
<organism evidence="7 8">
    <name type="scientific">Chengkuizengella axinellae</name>
    <dbReference type="NCBI Taxonomy" id="3064388"/>
    <lineage>
        <taxon>Bacteria</taxon>
        <taxon>Bacillati</taxon>
        <taxon>Bacillota</taxon>
        <taxon>Bacilli</taxon>
        <taxon>Bacillales</taxon>
        <taxon>Paenibacillaceae</taxon>
        <taxon>Chengkuizengella</taxon>
    </lineage>
</organism>
<sequence>MRSLLKFELYKIFSQKSIWITLIIIFLGLSAITLSSTSTSYGDSVEDTVAAWDKLEGDLSEERISKLKDELNKMDVENLSSPKEKAYGNTISNILFEDFEYSNFKERKAALEQEIQSLNNSNGTNYEELELKLSMLEKVDLNTTMFNLGPTNIIDNLETFFVIFTALLLIIGLSSVFSKETGTGMNQIILSSTHGRKKVTSAKLLAAVIYVLFIVGIQIIYNVGINTLLYTGQGWDSPLQKIMRFNESPYAFNLLEYFSTQMILHTLFSIGFAILIILISSLSKTSVQSIIISSIIFVIPLILYGFSITNFENYIRYGYIYLMTVDHFFVSFKTYNIFGTIILEPYVVTIVFVLVTVIFALLLYPIQKKRQVS</sequence>
<evidence type="ECO:0000256" key="2">
    <source>
        <dbReference type="ARBA" id="ARBA00022692"/>
    </source>
</evidence>
<evidence type="ECO:0000256" key="1">
    <source>
        <dbReference type="ARBA" id="ARBA00004141"/>
    </source>
</evidence>
<evidence type="ECO:0000256" key="5">
    <source>
        <dbReference type="SAM" id="Phobius"/>
    </source>
</evidence>
<name>A0ABT9IXP1_9BACL</name>
<evidence type="ECO:0000313" key="8">
    <source>
        <dbReference type="Proteomes" id="UP001231941"/>
    </source>
</evidence>
<keyword evidence="3 5" id="KW-1133">Transmembrane helix</keyword>
<feature type="transmembrane region" description="Helical" evidence="5">
    <location>
        <begin position="262"/>
        <end position="282"/>
    </location>
</feature>
<evidence type="ECO:0000259" key="6">
    <source>
        <dbReference type="Pfam" id="PF12698"/>
    </source>
</evidence>